<dbReference type="STRING" id="1797529.A2570_01200"/>
<accession>A0A1G1XLA8</accession>
<sequence length="87" mass="9936">MNQQNDKEEILNHLFKLIESGDQKQMEDFIVANFNDLPEDLKRDIVLSSLNQQIGGYLENKKREAEARENALLGLADALEELGYGNE</sequence>
<organism evidence="1 2">
    <name type="scientific">Candidatus Brennerbacteria bacterium RIFOXYD1_FULL_41_16</name>
    <dbReference type="NCBI Taxonomy" id="1797529"/>
    <lineage>
        <taxon>Bacteria</taxon>
        <taxon>Candidatus Brenneribacteriota</taxon>
    </lineage>
</organism>
<name>A0A1G1XLA8_9BACT</name>
<evidence type="ECO:0000313" key="1">
    <source>
        <dbReference type="EMBL" id="OGY40732.1"/>
    </source>
</evidence>
<gene>
    <name evidence="1" type="ORF">A2570_01200</name>
</gene>
<evidence type="ECO:0000313" key="2">
    <source>
        <dbReference type="Proteomes" id="UP000178570"/>
    </source>
</evidence>
<dbReference type="AlphaFoldDB" id="A0A1G1XLA8"/>
<reference evidence="1 2" key="1">
    <citation type="journal article" date="2016" name="Nat. Commun.">
        <title>Thousands of microbial genomes shed light on interconnected biogeochemical processes in an aquifer system.</title>
        <authorList>
            <person name="Anantharaman K."/>
            <person name="Brown C.T."/>
            <person name="Hug L.A."/>
            <person name="Sharon I."/>
            <person name="Castelle C.J."/>
            <person name="Probst A.J."/>
            <person name="Thomas B.C."/>
            <person name="Singh A."/>
            <person name="Wilkins M.J."/>
            <person name="Karaoz U."/>
            <person name="Brodie E.L."/>
            <person name="Williams K.H."/>
            <person name="Hubbard S.S."/>
            <person name="Banfield J.F."/>
        </authorList>
    </citation>
    <scope>NUCLEOTIDE SEQUENCE [LARGE SCALE GENOMIC DNA]</scope>
</reference>
<protein>
    <submittedName>
        <fullName evidence="1">Uncharacterized protein</fullName>
    </submittedName>
</protein>
<proteinExistence type="predicted"/>
<comment type="caution">
    <text evidence="1">The sequence shown here is derived from an EMBL/GenBank/DDBJ whole genome shotgun (WGS) entry which is preliminary data.</text>
</comment>
<dbReference type="EMBL" id="MHHY01000006">
    <property type="protein sequence ID" value="OGY40732.1"/>
    <property type="molecule type" value="Genomic_DNA"/>
</dbReference>
<dbReference type="Proteomes" id="UP000178570">
    <property type="component" value="Unassembled WGS sequence"/>
</dbReference>